<sequence>MERIDGLDKTIHEQKNIINALLERIQSFDAQHTFRSSPSTQDKGKARAEELRIVGRG</sequence>
<reference evidence="2 3" key="1">
    <citation type="submission" date="2016-07" db="EMBL/GenBank/DDBJ databases">
        <title>Pervasive Adenine N6-methylation of Active Genes in Fungi.</title>
        <authorList>
            <consortium name="DOE Joint Genome Institute"/>
            <person name="Mondo S.J."/>
            <person name="Dannebaum R.O."/>
            <person name="Kuo R.C."/>
            <person name="Labutti K."/>
            <person name="Haridas S."/>
            <person name="Kuo A."/>
            <person name="Salamov A."/>
            <person name="Ahrendt S.R."/>
            <person name="Lipzen A."/>
            <person name="Sullivan W."/>
            <person name="Andreopoulos W.B."/>
            <person name="Clum A."/>
            <person name="Lindquist E."/>
            <person name="Daum C."/>
            <person name="Ramamoorthy G.K."/>
            <person name="Gryganskyi A."/>
            <person name="Culley D."/>
            <person name="Magnuson J.K."/>
            <person name="James T.Y."/>
            <person name="O'Malley M.A."/>
            <person name="Stajich J.E."/>
            <person name="Spatafora J.W."/>
            <person name="Visel A."/>
            <person name="Grigoriev I.V."/>
        </authorList>
    </citation>
    <scope>NUCLEOTIDE SEQUENCE [LARGE SCALE GENOMIC DNA]</scope>
    <source>
        <strain evidence="2 3">NRRL 3116</strain>
    </source>
</reference>
<dbReference type="InParanoid" id="A0A1Y2GDA5"/>
<organism evidence="2 3">
    <name type="scientific">Lobosporangium transversale</name>
    <dbReference type="NCBI Taxonomy" id="64571"/>
    <lineage>
        <taxon>Eukaryota</taxon>
        <taxon>Fungi</taxon>
        <taxon>Fungi incertae sedis</taxon>
        <taxon>Mucoromycota</taxon>
        <taxon>Mortierellomycotina</taxon>
        <taxon>Mortierellomycetes</taxon>
        <taxon>Mortierellales</taxon>
        <taxon>Mortierellaceae</taxon>
        <taxon>Lobosporangium</taxon>
    </lineage>
</organism>
<evidence type="ECO:0000313" key="3">
    <source>
        <dbReference type="Proteomes" id="UP000193648"/>
    </source>
</evidence>
<dbReference type="RefSeq" id="XP_021878073.1">
    <property type="nucleotide sequence ID" value="XM_022025279.1"/>
</dbReference>
<dbReference type="AlphaFoldDB" id="A0A1Y2GDA5"/>
<feature type="compositionally biased region" description="Basic and acidic residues" evidence="1">
    <location>
        <begin position="42"/>
        <end position="57"/>
    </location>
</feature>
<comment type="caution">
    <text evidence="2">The sequence shown here is derived from an EMBL/GenBank/DDBJ whole genome shotgun (WGS) entry which is preliminary data.</text>
</comment>
<accession>A0A1Y2GDA5</accession>
<evidence type="ECO:0000313" key="2">
    <source>
        <dbReference type="EMBL" id="ORZ07707.1"/>
    </source>
</evidence>
<dbReference type="GeneID" id="33567123"/>
<evidence type="ECO:0000256" key="1">
    <source>
        <dbReference type="SAM" id="MobiDB-lite"/>
    </source>
</evidence>
<protein>
    <submittedName>
        <fullName evidence="2">Uncharacterized protein</fullName>
    </submittedName>
</protein>
<name>A0A1Y2GDA5_9FUNG</name>
<keyword evidence="3" id="KW-1185">Reference proteome</keyword>
<dbReference type="Proteomes" id="UP000193648">
    <property type="component" value="Unassembled WGS sequence"/>
</dbReference>
<gene>
    <name evidence="2" type="ORF">BCR41DRAFT_359950</name>
</gene>
<feature type="region of interest" description="Disordered" evidence="1">
    <location>
        <begin position="32"/>
        <end position="57"/>
    </location>
</feature>
<dbReference type="EMBL" id="MCFF01000040">
    <property type="protein sequence ID" value="ORZ07707.1"/>
    <property type="molecule type" value="Genomic_DNA"/>
</dbReference>
<proteinExistence type="predicted"/>
<feature type="compositionally biased region" description="Polar residues" evidence="1">
    <location>
        <begin position="32"/>
        <end position="41"/>
    </location>
</feature>